<dbReference type="InterPro" id="IPR016181">
    <property type="entry name" value="Acyl_CoA_acyltransferase"/>
</dbReference>
<feature type="domain" description="YitH/HolE acetyltransferase (GNAT)" evidence="1">
    <location>
        <begin position="51"/>
        <end position="156"/>
    </location>
</feature>
<reference evidence="2 3" key="1">
    <citation type="submission" date="2018-11" db="EMBL/GenBank/DDBJ databases">
        <authorList>
            <consortium name="Pathogen Informatics"/>
        </authorList>
    </citation>
    <scope>NUCLEOTIDE SEQUENCE [LARGE SCALE GENOMIC DNA]</scope>
</reference>
<dbReference type="Pfam" id="PF18014">
    <property type="entry name" value="Acetyltransf_18"/>
    <property type="match status" value="1"/>
</dbReference>
<name>A0A3P7IJG1_STRVU</name>
<protein>
    <recommendedName>
        <fullName evidence="1">YitH/HolE acetyltransferase (GNAT) domain-containing protein</fullName>
    </recommendedName>
</protein>
<dbReference type="InterPro" id="IPR041496">
    <property type="entry name" value="YitH/HolE_GNAT"/>
</dbReference>
<dbReference type="PANTHER" id="PTHR47408">
    <property type="entry name" value="PROTEIN CBG01304-RELATED"/>
    <property type="match status" value="1"/>
</dbReference>
<proteinExistence type="predicted"/>
<organism evidence="2 3">
    <name type="scientific">Strongylus vulgaris</name>
    <name type="common">Blood worm</name>
    <dbReference type="NCBI Taxonomy" id="40348"/>
    <lineage>
        <taxon>Eukaryota</taxon>
        <taxon>Metazoa</taxon>
        <taxon>Ecdysozoa</taxon>
        <taxon>Nematoda</taxon>
        <taxon>Chromadorea</taxon>
        <taxon>Rhabditida</taxon>
        <taxon>Rhabditina</taxon>
        <taxon>Rhabditomorpha</taxon>
        <taxon>Strongyloidea</taxon>
        <taxon>Strongylidae</taxon>
        <taxon>Strongylus</taxon>
    </lineage>
</organism>
<dbReference type="PANTHER" id="PTHR47408:SF2">
    <property type="entry name" value="DUF1248 DOMAIN-CONTAINING PROTEIN-RELATED"/>
    <property type="match status" value="1"/>
</dbReference>
<dbReference type="SUPFAM" id="SSF55729">
    <property type="entry name" value="Acyl-CoA N-acyltransferases (Nat)"/>
    <property type="match status" value="1"/>
</dbReference>
<dbReference type="AlphaFoldDB" id="A0A3P7IJG1"/>
<sequence length="186" mass="20762">MAQRYAEKYGFDKMPKYTHDNAIIPTEHIIMPKPDPRYIIKDLKDIDEAKVITYDAAISQRKRGKFLTTFMTAGECYPKVALNANGEVVGLSSIRVVPLCDNTLSIGPFYTDNEAVARTLLAGTLSSIPDIRRFSKLESLIPAFNQKAISFFKEVGGGNTKFEPFTQCAFTKKLLPTGDERVFGLL</sequence>
<feature type="non-terminal residue" evidence="2">
    <location>
        <position position="186"/>
    </location>
</feature>
<dbReference type="Proteomes" id="UP000270094">
    <property type="component" value="Unassembled WGS sequence"/>
</dbReference>
<gene>
    <name evidence="2" type="ORF">SVUK_LOCUS1987</name>
</gene>
<evidence type="ECO:0000313" key="2">
    <source>
        <dbReference type="EMBL" id="VDM66989.1"/>
    </source>
</evidence>
<keyword evidence="3" id="KW-1185">Reference proteome</keyword>
<evidence type="ECO:0000313" key="3">
    <source>
        <dbReference type="Proteomes" id="UP000270094"/>
    </source>
</evidence>
<accession>A0A3P7IJG1</accession>
<dbReference type="EMBL" id="UYYB01004259">
    <property type="protein sequence ID" value="VDM66989.1"/>
    <property type="molecule type" value="Genomic_DNA"/>
</dbReference>
<dbReference type="Gene3D" id="3.40.630.90">
    <property type="match status" value="1"/>
</dbReference>
<evidence type="ECO:0000259" key="1">
    <source>
        <dbReference type="Pfam" id="PF18014"/>
    </source>
</evidence>
<dbReference type="OrthoDB" id="6418983at2759"/>